<evidence type="ECO:0000259" key="3">
    <source>
        <dbReference type="PROSITE" id="PS51186"/>
    </source>
</evidence>
<dbReference type="EMBL" id="FUKQ01000018">
    <property type="protein sequence ID" value="SJN25849.1"/>
    <property type="molecule type" value="Genomic_DNA"/>
</dbReference>
<feature type="domain" description="N-acetyltransferase" evidence="3">
    <location>
        <begin position="12"/>
        <end position="174"/>
    </location>
</feature>
<dbReference type="CDD" id="cd04301">
    <property type="entry name" value="NAT_SF"/>
    <property type="match status" value="1"/>
</dbReference>
<dbReference type="Gene3D" id="3.40.630.30">
    <property type="match status" value="1"/>
</dbReference>
<dbReference type="STRING" id="1255658.FM114_04940"/>
<dbReference type="AlphaFoldDB" id="A0A1R4J1D5"/>
<dbReference type="InterPro" id="IPR016181">
    <property type="entry name" value="Acyl_CoA_acyltransferase"/>
</dbReference>
<dbReference type="PANTHER" id="PTHR43072:SF23">
    <property type="entry name" value="UPF0039 PROTEIN C11D3.02C"/>
    <property type="match status" value="1"/>
</dbReference>
<keyword evidence="5" id="KW-1185">Reference proteome</keyword>
<evidence type="ECO:0000313" key="5">
    <source>
        <dbReference type="Proteomes" id="UP000188342"/>
    </source>
</evidence>
<protein>
    <submittedName>
        <fullName evidence="4">GCN5-related N-acetyltransferase</fullName>
    </submittedName>
</protein>
<keyword evidence="2" id="KW-0012">Acyltransferase</keyword>
<dbReference type="GO" id="GO:0016747">
    <property type="term" value="F:acyltransferase activity, transferring groups other than amino-acyl groups"/>
    <property type="evidence" value="ECO:0007669"/>
    <property type="project" value="InterPro"/>
</dbReference>
<evidence type="ECO:0000256" key="2">
    <source>
        <dbReference type="ARBA" id="ARBA00023315"/>
    </source>
</evidence>
<organism evidence="4 5">
    <name type="scientific">Luteococcus japonicus LSP_Lj1</name>
    <dbReference type="NCBI Taxonomy" id="1255658"/>
    <lineage>
        <taxon>Bacteria</taxon>
        <taxon>Bacillati</taxon>
        <taxon>Actinomycetota</taxon>
        <taxon>Actinomycetes</taxon>
        <taxon>Propionibacteriales</taxon>
        <taxon>Propionibacteriaceae</taxon>
        <taxon>Luteococcus</taxon>
    </lineage>
</organism>
<accession>A0A1R4J1D5</accession>
<dbReference type="PROSITE" id="PS51186">
    <property type="entry name" value="GNAT"/>
    <property type="match status" value="1"/>
</dbReference>
<keyword evidence="1 4" id="KW-0808">Transferase</keyword>
<dbReference type="RefSeq" id="WP_094764070.1">
    <property type="nucleotide sequence ID" value="NZ_FUKQ01000018.1"/>
</dbReference>
<evidence type="ECO:0000313" key="4">
    <source>
        <dbReference type="EMBL" id="SJN25849.1"/>
    </source>
</evidence>
<gene>
    <name evidence="4" type="ORF">FM114_04940</name>
</gene>
<dbReference type="InterPro" id="IPR000182">
    <property type="entry name" value="GNAT_dom"/>
</dbReference>
<dbReference type="Proteomes" id="UP000188342">
    <property type="component" value="Unassembled WGS sequence"/>
</dbReference>
<dbReference type="PANTHER" id="PTHR43072">
    <property type="entry name" value="N-ACETYLTRANSFERASE"/>
    <property type="match status" value="1"/>
</dbReference>
<dbReference type="SUPFAM" id="SSF55729">
    <property type="entry name" value="Acyl-CoA N-acyltransferases (Nat)"/>
    <property type="match status" value="1"/>
</dbReference>
<dbReference type="Pfam" id="PF00583">
    <property type="entry name" value="Acetyltransf_1"/>
    <property type="match status" value="1"/>
</dbReference>
<dbReference type="OrthoDB" id="3173333at2"/>
<evidence type="ECO:0000256" key="1">
    <source>
        <dbReference type="ARBA" id="ARBA00022679"/>
    </source>
</evidence>
<reference evidence="4 5" key="1">
    <citation type="submission" date="2017-02" db="EMBL/GenBank/DDBJ databases">
        <authorList>
            <person name="Peterson S.W."/>
        </authorList>
    </citation>
    <scope>NUCLEOTIDE SEQUENCE [LARGE SCALE GENOMIC DNA]</scope>
    <source>
        <strain evidence="4 5">LSP_Lj1</strain>
    </source>
</reference>
<name>A0A1R4J1D5_9ACTN</name>
<sequence length="183" mass="19823">MSAHGVPPSATVTIRPATEADLEAITRIYNDAGVGTTASYDLEPVSVDERREWLERHTSSNHPVLVAVADGEVLGFAGYGSFRDKAGYGQTVEHSVYVADGARALGVGRMLMLALIDRARGDGIHVMVGVLDADNDASVAFHRKLGFVEVGRMPQVGRKFDRWLDALLMQLTFPADGNELRTQ</sequence>
<proteinExistence type="predicted"/>